<dbReference type="Gene3D" id="1.10.287.110">
    <property type="entry name" value="DnaJ domain"/>
    <property type="match status" value="1"/>
</dbReference>
<dbReference type="CDD" id="cd06257">
    <property type="entry name" value="DnaJ"/>
    <property type="match status" value="1"/>
</dbReference>
<evidence type="ECO:0000313" key="1">
    <source>
        <dbReference type="EMBL" id="CAK9038202.1"/>
    </source>
</evidence>
<comment type="caution">
    <text evidence="1">The sequence shown here is derived from an EMBL/GenBank/DDBJ whole genome shotgun (WGS) entry which is preliminary data.</text>
</comment>
<dbReference type="Proteomes" id="UP001642484">
    <property type="component" value="Unassembled WGS sequence"/>
</dbReference>
<accession>A0ABP0LGA0</accession>
<dbReference type="InterPro" id="IPR001623">
    <property type="entry name" value="DnaJ_domain"/>
</dbReference>
<dbReference type="SUPFAM" id="SSF46565">
    <property type="entry name" value="Chaperone J-domain"/>
    <property type="match status" value="1"/>
</dbReference>
<dbReference type="PRINTS" id="PR00625">
    <property type="entry name" value="JDOMAIN"/>
</dbReference>
<dbReference type="PANTHER" id="PTHR43908">
    <property type="entry name" value="AT29763P-RELATED"/>
    <property type="match status" value="1"/>
</dbReference>
<dbReference type="EMBL" id="CAXAMN010012447">
    <property type="protein sequence ID" value="CAK9038202.1"/>
    <property type="molecule type" value="Genomic_DNA"/>
</dbReference>
<dbReference type="InterPro" id="IPR051100">
    <property type="entry name" value="DnaJ_subfamily_B/C"/>
</dbReference>
<protein>
    <submittedName>
        <fullName evidence="1">Uncharacterized protein</fullName>
    </submittedName>
</protein>
<evidence type="ECO:0000313" key="2">
    <source>
        <dbReference type="Proteomes" id="UP001642484"/>
    </source>
</evidence>
<name>A0ABP0LGA0_9DINO</name>
<dbReference type="SMART" id="SM00271">
    <property type="entry name" value="DnaJ"/>
    <property type="match status" value="1"/>
</dbReference>
<keyword evidence="2" id="KW-1185">Reference proteome</keyword>
<gene>
    <name evidence="1" type="ORF">CCMP2556_LOCUS20950</name>
</gene>
<organism evidence="1 2">
    <name type="scientific">Durusdinium trenchii</name>
    <dbReference type="NCBI Taxonomy" id="1381693"/>
    <lineage>
        <taxon>Eukaryota</taxon>
        <taxon>Sar</taxon>
        <taxon>Alveolata</taxon>
        <taxon>Dinophyceae</taxon>
        <taxon>Suessiales</taxon>
        <taxon>Symbiodiniaceae</taxon>
        <taxon>Durusdinium</taxon>
    </lineage>
</organism>
<sequence>MGGARKGLEEFNQAQSHDRKLPYYDTLGVSPEATSAEIIRAYRKLSLKLHPDKPGGSNDQFQELSRAYTCLSNEETRRKYDECGFDEDNISTTEVDQFVDAFFGETARAVDGRSPEWNMGKIENYVRIDLSEIPLHMRDIVRIGLQYIVSLEHDFENVVLLQHSRVDILYLMVGMLSDGVLTQEVFESEQSYTITYYDNPLQPGIAPRWSDQNRLTGRSHAQRDAQLPRRELNGEEFQRRKKIALAMLQNGPADPMAALEEKYRMRMLAQQHAQTTALTADKDWSMTQDVYEEDAELDCNKYANFLAQNKRPDETVEPQVDFQATSCWDGLFVLWAALTQRVSTTSKAQDL</sequence>
<proteinExistence type="predicted"/>
<dbReference type="Pfam" id="PF00226">
    <property type="entry name" value="DnaJ"/>
    <property type="match status" value="1"/>
</dbReference>
<reference evidence="1 2" key="1">
    <citation type="submission" date="2024-02" db="EMBL/GenBank/DDBJ databases">
        <authorList>
            <person name="Chen Y."/>
            <person name="Shah S."/>
            <person name="Dougan E. K."/>
            <person name="Thang M."/>
            <person name="Chan C."/>
        </authorList>
    </citation>
    <scope>NUCLEOTIDE SEQUENCE [LARGE SCALE GENOMIC DNA]</scope>
</reference>
<dbReference type="PROSITE" id="PS50076">
    <property type="entry name" value="DNAJ_2"/>
    <property type="match status" value="1"/>
</dbReference>
<dbReference type="InterPro" id="IPR036869">
    <property type="entry name" value="J_dom_sf"/>
</dbReference>